<organism evidence="1 2">
    <name type="scientific">Pseudomonas fluorescens</name>
    <dbReference type="NCBI Taxonomy" id="294"/>
    <lineage>
        <taxon>Bacteria</taxon>
        <taxon>Pseudomonadati</taxon>
        <taxon>Pseudomonadota</taxon>
        <taxon>Gammaproteobacteria</taxon>
        <taxon>Pseudomonadales</taxon>
        <taxon>Pseudomonadaceae</taxon>
        <taxon>Pseudomonas</taxon>
    </lineage>
</organism>
<dbReference type="AlphaFoldDB" id="A0A379IC13"/>
<proteinExistence type="predicted"/>
<gene>
    <name evidence="1" type="ORF">NCTC10392_02316</name>
</gene>
<evidence type="ECO:0000313" key="1">
    <source>
        <dbReference type="EMBL" id="SUD30397.1"/>
    </source>
</evidence>
<reference evidence="1 2" key="1">
    <citation type="submission" date="2018-06" db="EMBL/GenBank/DDBJ databases">
        <authorList>
            <consortium name="Pathogen Informatics"/>
            <person name="Doyle S."/>
        </authorList>
    </citation>
    <scope>NUCLEOTIDE SEQUENCE [LARGE SCALE GENOMIC DNA]</scope>
    <source>
        <strain evidence="1 2">NCTC10392</strain>
    </source>
</reference>
<name>A0A379IC13_PSEFL</name>
<accession>A0A379IC13</accession>
<protein>
    <submittedName>
        <fullName evidence="1">Uncharacterized protein</fullName>
    </submittedName>
</protein>
<evidence type="ECO:0000313" key="2">
    <source>
        <dbReference type="Proteomes" id="UP000255125"/>
    </source>
</evidence>
<dbReference type="KEGG" id="pfn:HZ99_00460"/>
<dbReference type="Proteomes" id="UP000255125">
    <property type="component" value="Unassembled WGS sequence"/>
</dbReference>
<dbReference type="EMBL" id="UGUS01000002">
    <property type="protein sequence ID" value="SUD30397.1"/>
    <property type="molecule type" value="Genomic_DNA"/>
</dbReference>
<sequence length="84" mass="9494">MILCVSSPPCLSIYLCVPAALFHAVEPMRSDLTVSDQQARQLAAAASTTFPWLWRGLLRVMQGSFYANSFFRRKEQLKMLQIVS</sequence>